<dbReference type="InterPro" id="IPR005182">
    <property type="entry name" value="YdbS-like_PH"/>
</dbReference>
<comment type="caution">
    <text evidence="3">The sequence shown here is derived from an EMBL/GenBank/DDBJ whole genome shotgun (WGS) entry which is preliminary data.</text>
</comment>
<dbReference type="PANTHER" id="PTHR34473:SF3">
    <property type="entry name" value="TRANSMEMBRANE PROTEIN-RELATED"/>
    <property type="match status" value="1"/>
</dbReference>
<sequence length="164" mass="18045">MTASLRLRPPRHRADPRAVAWWTVQTLLAAVPVAGAAIWAYWRFTDRPAWLGALLVVFVLLCAGFVLVVPRVYYRTGRWEATEDAVYTRTGLLTRTWRIAPMSRVQTVDTVRGPVQRLFGLADVTVTTASAAGPLKIEGLDEKLAAELAERLTAITQSTPGDAT</sequence>
<gene>
    <name evidence="3" type="ORF">ACFYXI_32775</name>
</gene>
<feature type="transmembrane region" description="Helical" evidence="1">
    <location>
        <begin position="20"/>
        <end position="42"/>
    </location>
</feature>
<feature type="domain" description="YdbS-like PH" evidence="2">
    <location>
        <begin position="74"/>
        <end position="151"/>
    </location>
</feature>
<evidence type="ECO:0000313" key="3">
    <source>
        <dbReference type="EMBL" id="MFF3670371.1"/>
    </source>
</evidence>
<keyword evidence="1" id="KW-1133">Transmembrane helix</keyword>
<keyword evidence="4" id="KW-1185">Reference proteome</keyword>
<protein>
    <submittedName>
        <fullName evidence="3">PH domain-containing protein</fullName>
    </submittedName>
</protein>
<name>A0ABW6SZH8_9ACTN</name>
<dbReference type="RefSeq" id="WP_387416597.1">
    <property type="nucleotide sequence ID" value="NZ_JBIASD010000030.1"/>
</dbReference>
<keyword evidence="1" id="KW-0472">Membrane</keyword>
<keyword evidence="1" id="KW-0812">Transmembrane</keyword>
<evidence type="ECO:0000256" key="1">
    <source>
        <dbReference type="SAM" id="Phobius"/>
    </source>
</evidence>
<accession>A0ABW6SZH8</accession>
<reference evidence="3 4" key="1">
    <citation type="submission" date="2024-10" db="EMBL/GenBank/DDBJ databases">
        <title>The Natural Products Discovery Center: Release of the First 8490 Sequenced Strains for Exploring Actinobacteria Biosynthetic Diversity.</title>
        <authorList>
            <person name="Kalkreuter E."/>
            <person name="Kautsar S.A."/>
            <person name="Yang D."/>
            <person name="Bader C.D."/>
            <person name="Teijaro C.N."/>
            <person name="Fluegel L."/>
            <person name="Davis C.M."/>
            <person name="Simpson J.R."/>
            <person name="Lauterbach L."/>
            <person name="Steele A.D."/>
            <person name="Gui C."/>
            <person name="Meng S."/>
            <person name="Li G."/>
            <person name="Viehrig K."/>
            <person name="Ye F."/>
            <person name="Su P."/>
            <person name="Kiefer A.F."/>
            <person name="Nichols A."/>
            <person name="Cepeda A.J."/>
            <person name="Yan W."/>
            <person name="Fan B."/>
            <person name="Jiang Y."/>
            <person name="Adhikari A."/>
            <person name="Zheng C.-J."/>
            <person name="Schuster L."/>
            <person name="Cowan T.M."/>
            <person name="Smanski M.J."/>
            <person name="Chevrette M.G."/>
            <person name="De Carvalho L.P.S."/>
            <person name="Shen B."/>
        </authorList>
    </citation>
    <scope>NUCLEOTIDE SEQUENCE [LARGE SCALE GENOMIC DNA]</scope>
    <source>
        <strain evidence="3 4">NPDC002173</strain>
    </source>
</reference>
<dbReference type="EMBL" id="JBIASD010000030">
    <property type="protein sequence ID" value="MFF3670371.1"/>
    <property type="molecule type" value="Genomic_DNA"/>
</dbReference>
<proteinExistence type="predicted"/>
<feature type="transmembrane region" description="Helical" evidence="1">
    <location>
        <begin position="48"/>
        <end position="69"/>
    </location>
</feature>
<dbReference type="Pfam" id="PF03703">
    <property type="entry name" value="bPH_2"/>
    <property type="match status" value="1"/>
</dbReference>
<organism evidence="3 4">
    <name type="scientific">Microtetraspora malaysiensis</name>
    <dbReference type="NCBI Taxonomy" id="161358"/>
    <lineage>
        <taxon>Bacteria</taxon>
        <taxon>Bacillati</taxon>
        <taxon>Actinomycetota</taxon>
        <taxon>Actinomycetes</taxon>
        <taxon>Streptosporangiales</taxon>
        <taxon>Streptosporangiaceae</taxon>
        <taxon>Microtetraspora</taxon>
    </lineage>
</organism>
<evidence type="ECO:0000313" key="4">
    <source>
        <dbReference type="Proteomes" id="UP001602013"/>
    </source>
</evidence>
<dbReference type="Proteomes" id="UP001602013">
    <property type="component" value="Unassembled WGS sequence"/>
</dbReference>
<dbReference type="PANTHER" id="PTHR34473">
    <property type="entry name" value="UPF0699 TRANSMEMBRANE PROTEIN YDBS"/>
    <property type="match status" value="1"/>
</dbReference>
<evidence type="ECO:0000259" key="2">
    <source>
        <dbReference type="Pfam" id="PF03703"/>
    </source>
</evidence>